<dbReference type="Pfam" id="PF00753">
    <property type="entry name" value="Lactamase_B"/>
    <property type="match status" value="1"/>
</dbReference>
<feature type="transmembrane region" description="Helical" evidence="6">
    <location>
        <begin position="591"/>
        <end position="609"/>
    </location>
</feature>
<feature type="transmembrane region" description="Helical" evidence="6">
    <location>
        <begin position="506"/>
        <end position="528"/>
    </location>
</feature>
<dbReference type="Pfam" id="PF03772">
    <property type="entry name" value="Competence"/>
    <property type="match status" value="1"/>
</dbReference>
<dbReference type="InterPro" id="IPR036866">
    <property type="entry name" value="RibonucZ/Hydroxyglut_hydro"/>
</dbReference>
<dbReference type="Gene3D" id="3.60.15.10">
    <property type="entry name" value="Ribonuclease Z/Hydroxyacylglutathione hydrolase-like"/>
    <property type="match status" value="1"/>
</dbReference>
<name>A0A932A7M9_9BACT</name>
<feature type="transmembrane region" description="Helical" evidence="6">
    <location>
        <begin position="362"/>
        <end position="380"/>
    </location>
</feature>
<dbReference type="InterPro" id="IPR035681">
    <property type="entry name" value="ComA-like_MBL"/>
</dbReference>
<feature type="transmembrane region" description="Helical" evidence="6">
    <location>
        <begin position="468"/>
        <end position="494"/>
    </location>
</feature>
<evidence type="ECO:0000256" key="6">
    <source>
        <dbReference type="SAM" id="Phobius"/>
    </source>
</evidence>
<feature type="transmembrane region" description="Helical" evidence="6">
    <location>
        <begin position="46"/>
        <end position="62"/>
    </location>
</feature>
<evidence type="ECO:0000256" key="4">
    <source>
        <dbReference type="ARBA" id="ARBA00022989"/>
    </source>
</evidence>
<keyword evidence="4 6" id="KW-1133">Transmembrane helix</keyword>
<feature type="transmembrane region" description="Helical" evidence="6">
    <location>
        <begin position="286"/>
        <end position="307"/>
    </location>
</feature>
<proteinExistence type="predicted"/>
<dbReference type="GO" id="GO:0005886">
    <property type="term" value="C:plasma membrane"/>
    <property type="evidence" value="ECO:0007669"/>
    <property type="project" value="UniProtKB-SubCell"/>
</dbReference>
<organism evidence="8 9">
    <name type="scientific">Candidatus Korobacter versatilis</name>
    <dbReference type="NCBI Taxonomy" id="658062"/>
    <lineage>
        <taxon>Bacteria</taxon>
        <taxon>Pseudomonadati</taxon>
        <taxon>Acidobacteriota</taxon>
        <taxon>Terriglobia</taxon>
        <taxon>Terriglobales</taxon>
        <taxon>Candidatus Korobacteraceae</taxon>
        <taxon>Candidatus Korobacter</taxon>
    </lineage>
</organism>
<dbReference type="CDD" id="cd07731">
    <property type="entry name" value="ComA-like_MBL-fold"/>
    <property type="match status" value="1"/>
</dbReference>
<dbReference type="EMBL" id="JACPNR010000006">
    <property type="protein sequence ID" value="MBI2678218.1"/>
    <property type="molecule type" value="Genomic_DNA"/>
</dbReference>
<dbReference type="PANTHER" id="PTHR30619:SF1">
    <property type="entry name" value="RECOMBINATION PROTEIN 2"/>
    <property type="match status" value="1"/>
</dbReference>
<feature type="domain" description="Metallo-beta-lactamase" evidence="7">
    <location>
        <begin position="630"/>
        <end position="837"/>
    </location>
</feature>
<dbReference type="InterPro" id="IPR001279">
    <property type="entry name" value="Metallo-B-lactamas"/>
</dbReference>
<sequence length="885" mass="94405">MSSTTPTRALAPPPASARGRAPLLAAAAAFSAGIIVAGAAWRPTTWWLALALLAIAGALAGARRHPRIAYAVALLLMATLGALDLQLRPPRVAGDLAPYLDGNEAVFTAHVVHDGMVRERGAEQRQVVDVETETIETNGVRTPLRARIRLSIYSREARDTDDDTPAVAADTGRQFVYGERLRVTARLRPPHNYGNPGSFDYAGYLAERGIVALATASQQRVEARPGDFHEETGHALFRWRSQLRRALLARIGSLWQPREAALLSAMLLGETALLDRATRAEFQRTGVFHVLVVSGMNVALLATVVFFTLRRLRLSEILTTLATIVACAGYAFLTEGDPPVTRAAIMVAIYLATRLLYRDRAALNALGTAALLILVATPHALFEASFQLSFLAVLAIAGIALPLIQRTSAPYRSALAWMDSLAYDQSLTPRMAQFRLDLRMFAERLGRFLGAPKGTRRAMWLLIHGGRLLVNVWDTLLVSAVMQIALALPMAWYFHRAMVVGLPANILMTPLVALMVPLAALATVVALVSTKVATLLALPVAFLLDVMTRLLHALGGLRAADTRVATPAMFVVGGAALTLLFVLWAVRRNRYLALAGVVALAASAAWIAFVPAAPQVHPGVLEVTAIDVGQGDALLVVTPQGKALLVDAGGSMRGGGEFDIGEEVVSSYLWSRGITRLDAIALTHAHADHIGGLPAIIRNFRPRALWVGINPPIPAYAELLADARASGVAIEPHVAGDRFDFGGASVRIVSPPPGWQVAKSARNNDSLGMLLTFGTTSALLEGDAEKKVERLIAAGLVAAEAPHPGLLKVGHHGSATSTTPELLAAAQPAFAVISVGYRSPFGHPRGDVLERLEAAHALTHRTDVEGAITFLLDGKAVQAMPPVPR</sequence>
<dbReference type="Proteomes" id="UP000779809">
    <property type="component" value="Unassembled WGS sequence"/>
</dbReference>
<dbReference type="InterPro" id="IPR052159">
    <property type="entry name" value="Competence_DNA_uptake"/>
</dbReference>
<keyword evidence="5 6" id="KW-0472">Membrane</keyword>
<feature type="transmembrane region" description="Helical" evidence="6">
    <location>
        <begin position="386"/>
        <end position="404"/>
    </location>
</feature>
<dbReference type="InterPro" id="IPR025405">
    <property type="entry name" value="DUF4131"/>
</dbReference>
<evidence type="ECO:0000256" key="2">
    <source>
        <dbReference type="ARBA" id="ARBA00022475"/>
    </source>
</evidence>
<gene>
    <name evidence="8" type="ORF">HYX28_05515</name>
</gene>
<keyword evidence="3 6" id="KW-0812">Transmembrane</keyword>
<evidence type="ECO:0000256" key="3">
    <source>
        <dbReference type="ARBA" id="ARBA00022692"/>
    </source>
</evidence>
<evidence type="ECO:0000256" key="5">
    <source>
        <dbReference type="ARBA" id="ARBA00023136"/>
    </source>
</evidence>
<dbReference type="SUPFAM" id="SSF56281">
    <property type="entry name" value="Metallo-hydrolase/oxidoreductase"/>
    <property type="match status" value="1"/>
</dbReference>
<dbReference type="NCBIfam" id="TIGR00360">
    <property type="entry name" value="ComEC_N-term"/>
    <property type="match status" value="1"/>
</dbReference>
<dbReference type="InterPro" id="IPR004477">
    <property type="entry name" value="ComEC_N"/>
</dbReference>
<feature type="transmembrane region" description="Helical" evidence="6">
    <location>
        <begin position="69"/>
        <end position="87"/>
    </location>
</feature>
<accession>A0A932A7M9</accession>
<feature type="transmembrane region" description="Helical" evidence="6">
    <location>
        <begin position="339"/>
        <end position="357"/>
    </location>
</feature>
<evidence type="ECO:0000313" key="8">
    <source>
        <dbReference type="EMBL" id="MBI2678218.1"/>
    </source>
</evidence>
<dbReference type="SMART" id="SM00849">
    <property type="entry name" value="Lactamase_B"/>
    <property type="match status" value="1"/>
</dbReference>
<comment type="caution">
    <text evidence="8">The sequence shown here is derived from an EMBL/GenBank/DDBJ whole genome shotgun (WGS) entry which is preliminary data.</text>
</comment>
<feature type="transmembrane region" description="Helical" evidence="6">
    <location>
        <begin position="314"/>
        <end position="333"/>
    </location>
</feature>
<evidence type="ECO:0000313" key="9">
    <source>
        <dbReference type="Proteomes" id="UP000779809"/>
    </source>
</evidence>
<keyword evidence="2" id="KW-1003">Cell membrane</keyword>
<reference evidence="8" key="1">
    <citation type="submission" date="2020-07" db="EMBL/GenBank/DDBJ databases">
        <title>Huge and variable diversity of episymbiotic CPR bacteria and DPANN archaea in groundwater ecosystems.</title>
        <authorList>
            <person name="He C.Y."/>
            <person name="Keren R."/>
            <person name="Whittaker M."/>
            <person name="Farag I.F."/>
            <person name="Doudna J."/>
            <person name="Cate J.H.D."/>
            <person name="Banfield J.F."/>
        </authorList>
    </citation>
    <scope>NUCLEOTIDE SEQUENCE</scope>
    <source>
        <strain evidence="8">NC_groundwater_580_Pr5_B-0.1um_64_19</strain>
    </source>
</reference>
<evidence type="ECO:0000259" key="7">
    <source>
        <dbReference type="SMART" id="SM00849"/>
    </source>
</evidence>
<dbReference type="AlphaFoldDB" id="A0A932A7M9"/>
<comment type="subcellular location">
    <subcellularLocation>
        <location evidence="1">Cell membrane</location>
        <topology evidence="1">Multi-pass membrane protein</topology>
    </subcellularLocation>
</comment>
<dbReference type="PANTHER" id="PTHR30619">
    <property type="entry name" value="DNA INTERNALIZATION/COMPETENCE PROTEIN COMEC/REC2"/>
    <property type="match status" value="1"/>
</dbReference>
<protein>
    <submittedName>
        <fullName evidence="8">ComEC/Rec2 family competence protein</fullName>
    </submittedName>
</protein>
<feature type="transmembrane region" description="Helical" evidence="6">
    <location>
        <begin position="564"/>
        <end position="584"/>
    </location>
</feature>
<dbReference type="Pfam" id="PF13567">
    <property type="entry name" value="DUF4131"/>
    <property type="match status" value="1"/>
</dbReference>
<feature type="transmembrane region" description="Helical" evidence="6">
    <location>
        <begin position="535"/>
        <end position="552"/>
    </location>
</feature>
<feature type="transmembrane region" description="Helical" evidence="6">
    <location>
        <begin position="21"/>
        <end position="40"/>
    </location>
</feature>
<evidence type="ECO:0000256" key="1">
    <source>
        <dbReference type="ARBA" id="ARBA00004651"/>
    </source>
</evidence>